<dbReference type="InterPro" id="IPR004703">
    <property type="entry name" value="PTS_sugar-sp_permease"/>
</dbReference>
<feature type="transmembrane region" description="Helical" evidence="14">
    <location>
        <begin position="12"/>
        <end position="30"/>
    </location>
</feature>
<dbReference type="NCBIfam" id="NF006921">
    <property type="entry name" value="PRK09410.1-3"/>
    <property type="match status" value="1"/>
</dbReference>
<dbReference type="PANTHER" id="PTHR33843:SF4">
    <property type="entry name" value="ASCORBATE-SPECIFIC PTS SYSTEM EIIC COMPONENT"/>
    <property type="match status" value="1"/>
</dbReference>
<dbReference type="NCBIfam" id="NF006920">
    <property type="entry name" value="PRK09410.1-2"/>
    <property type="match status" value="1"/>
</dbReference>
<dbReference type="NCBIfam" id="NF009553">
    <property type="entry name" value="PRK12997.1-5"/>
    <property type="match status" value="1"/>
</dbReference>
<evidence type="ECO:0000256" key="1">
    <source>
        <dbReference type="ARBA" id="ARBA00004651"/>
    </source>
</evidence>
<keyword evidence="3" id="KW-0813">Transport</keyword>
<dbReference type="RefSeq" id="WP_066729340.1">
    <property type="nucleotide sequence ID" value="NZ_CAMPUK010000001.1"/>
</dbReference>
<feature type="transmembrane region" description="Helical" evidence="14">
    <location>
        <begin position="218"/>
        <end position="243"/>
    </location>
</feature>
<reference evidence="15 16" key="1">
    <citation type="submission" date="2023-06" db="EMBL/GenBank/DDBJ databases">
        <title>Antibody response to the Sneathia vaginalis cytopathogenic toxin A during pregnancy.</title>
        <authorList>
            <person name="Mccoy Z.T."/>
            <person name="Serrano M.G."/>
            <person name="Spaine K."/>
            <person name="Edwards D.J."/>
            <person name="Buck G.A."/>
            <person name="Jefferson K."/>
        </authorList>
    </citation>
    <scope>NUCLEOTIDE SEQUENCE [LARGE SCALE GENOMIC DNA]</scope>
    <source>
        <strain evidence="15 16">CCUG 42621</strain>
    </source>
</reference>
<dbReference type="InterPro" id="IPR051562">
    <property type="entry name" value="Ascorbate-PTS_EIIC"/>
</dbReference>
<dbReference type="Pfam" id="PF03611">
    <property type="entry name" value="EIIC-GAT"/>
    <property type="match status" value="1"/>
</dbReference>
<feature type="transmembrane region" description="Helical" evidence="14">
    <location>
        <begin position="37"/>
        <end position="59"/>
    </location>
</feature>
<organism evidence="15 16">
    <name type="scientific">Sneathia sanguinegens</name>
    <dbReference type="NCBI Taxonomy" id="40543"/>
    <lineage>
        <taxon>Bacteria</taxon>
        <taxon>Fusobacteriati</taxon>
        <taxon>Fusobacteriota</taxon>
        <taxon>Fusobacteriia</taxon>
        <taxon>Fusobacteriales</taxon>
        <taxon>Leptotrichiaceae</taxon>
        <taxon>Sneathia</taxon>
    </lineage>
</organism>
<feature type="transmembrane region" description="Helical" evidence="14">
    <location>
        <begin position="119"/>
        <end position="140"/>
    </location>
</feature>
<dbReference type="Proteomes" id="UP001225134">
    <property type="component" value="Unassembled WGS sequence"/>
</dbReference>
<keyword evidence="9 14" id="KW-0472">Membrane</keyword>
<feature type="transmembrane region" description="Helical" evidence="14">
    <location>
        <begin position="255"/>
        <end position="274"/>
    </location>
</feature>
<evidence type="ECO:0000256" key="5">
    <source>
        <dbReference type="ARBA" id="ARBA00022597"/>
    </source>
</evidence>
<keyword evidence="8 14" id="KW-1133">Transmembrane helix</keyword>
<evidence type="ECO:0000256" key="8">
    <source>
        <dbReference type="ARBA" id="ARBA00022989"/>
    </source>
</evidence>
<evidence type="ECO:0000313" key="15">
    <source>
        <dbReference type="EMBL" id="MDK9580040.1"/>
    </source>
</evidence>
<evidence type="ECO:0000256" key="12">
    <source>
        <dbReference type="ARBA" id="ARBA00039702"/>
    </source>
</evidence>
<keyword evidence="4" id="KW-1003">Cell membrane</keyword>
<evidence type="ECO:0000256" key="3">
    <source>
        <dbReference type="ARBA" id="ARBA00022448"/>
    </source>
</evidence>
<evidence type="ECO:0000256" key="6">
    <source>
        <dbReference type="ARBA" id="ARBA00022683"/>
    </source>
</evidence>
<comment type="function">
    <text evidence="10">The phosphoenolpyruvate-dependent sugar phosphotransferase system (sugar PTS), a major carbohydrate active transport system, catalyzes the phosphorylation of incoming sugar substrates concomitantly with their translocation across the cell membrane. The enzyme II UlaABC PTS system is involved in ascorbate transport.</text>
</comment>
<feature type="transmembrane region" description="Helical" evidence="14">
    <location>
        <begin position="92"/>
        <end position="112"/>
    </location>
</feature>
<keyword evidence="7 14" id="KW-0812">Transmembrane</keyword>
<comment type="subunit">
    <text evidence="2">Homodimer.</text>
</comment>
<keyword evidence="5" id="KW-0762">Sugar transport</keyword>
<comment type="caution">
    <text evidence="15">The sequence shown here is derived from an EMBL/GenBank/DDBJ whole genome shotgun (WGS) entry which is preliminary data.</text>
</comment>
<feature type="transmembrane region" description="Helical" evidence="14">
    <location>
        <begin position="422"/>
        <end position="441"/>
    </location>
</feature>
<protein>
    <recommendedName>
        <fullName evidence="12">Ascorbate-specific PTS system EIIC component</fullName>
    </recommendedName>
    <alternativeName>
        <fullName evidence="13">Ascorbate-specific permease IIC component UlaA</fullName>
    </alternativeName>
</protein>
<keyword evidence="16" id="KW-1185">Reference proteome</keyword>
<dbReference type="EMBL" id="JASSPP010000001">
    <property type="protein sequence ID" value="MDK9580040.1"/>
    <property type="molecule type" value="Genomic_DNA"/>
</dbReference>
<evidence type="ECO:0000256" key="2">
    <source>
        <dbReference type="ARBA" id="ARBA00011738"/>
    </source>
</evidence>
<feature type="transmembrane region" description="Helical" evidence="14">
    <location>
        <begin position="146"/>
        <end position="166"/>
    </location>
</feature>
<comment type="similarity">
    <text evidence="11">Belongs to the UlaA family.</text>
</comment>
<feature type="transmembrane region" description="Helical" evidence="14">
    <location>
        <begin position="368"/>
        <end position="391"/>
    </location>
</feature>
<dbReference type="PANTHER" id="PTHR33843">
    <property type="entry name" value="ASCORBATE-SPECIFIC PTS SYSTEM EIIC COMPONENT"/>
    <property type="match status" value="1"/>
</dbReference>
<sequence length="455" mass="48438">MDHVLSFLRDVLKEPALLLGIVSCIGLISLKAKWHKVLVGTLGPILGYIMLGIGASAIVSSLEPLGQLIEHGFKITGVIPNNEAVVATAQKLLGIETMSILVVGLIINVLIARFTKYKYVFLTGHHSFFMACLLSAVLGALGFKNYALIVLGGFFLGAWSAISPAIGQKYTLKVTDYDDIAMGHFGSIGYYLSAWIGSKVGNPEDSAEKIKIPEQFGFLRNTTISTAITMLFFYLLCGLVAGFDFVQTLSDGQSALVFLVMTSFKFAVGVTVVYSGVRMILSDLIPAFQGIARKVIPNAIPAVDCAVFFTYAQTSVIIGFIFSFIGGIVGMLILGFSGAILIIPGLVPHFFCGATAGIYGNATGGKKGAIIGSFFNGLLITFLPALLLPVLGKLGFANTTFGDADFGILGIILGKIGTYGEIGIYIICLIVLLVLIIPNFIQTKTNVINNEEEGK</sequence>
<evidence type="ECO:0000256" key="7">
    <source>
        <dbReference type="ARBA" id="ARBA00022692"/>
    </source>
</evidence>
<accession>A0ABT7HHQ1</accession>
<proteinExistence type="inferred from homology"/>
<evidence type="ECO:0000256" key="10">
    <source>
        <dbReference type="ARBA" id="ARBA00037387"/>
    </source>
</evidence>
<evidence type="ECO:0000256" key="9">
    <source>
        <dbReference type="ARBA" id="ARBA00023136"/>
    </source>
</evidence>
<comment type="subcellular location">
    <subcellularLocation>
        <location evidence="1">Cell membrane</location>
        <topology evidence="1">Multi-pass membrane protein</topology>
    </subcellularLocation>
</comment>
<evidence type="ECO:0000256" key="11">
    <source>
        <dbReference type="ARBA" id="ARBA00038218"/>
    </source>
</evidence>
<name>A0ABT7HHQ1_9FUSO</name>
<feature type="transmembrane region" description="Helical" evidence="14">
    <location>
        <begin position="318"/>
        <end position="347"/>
    </location>
</feature>
<evidence type="ECO:0000256" key="4">
    <source>
        <dbReference type="ARBA" id="ARBA00022475"/>
    </source>
</evidence>
<evidence type="ECO:0000313" key="16">
    <source>
        <dbReference type="Proteomes" id="UP001225134"/>
    </source>
</evidence>
<evidence type="ECO:0000256" key="14">
    <source>
        <dbReference type="SAM" id="Phobius"/>
    </source>
</evidence>
<evidence type="ECO:0000256" key="13">
    <source>
        <dbReference type="ARBA" id="ARBA00042859"/>
    </source>
</evidence>
<gene>
    <name evidence="15" type="ORF">QQA45_00650</name>
</gene>
<keyword evidence="6" id="KW-0598">Phosphotransferase system</keyword>